<evidence type="ECO:0000313" key="1">
    <source>
        <dbReference type="EMBL" id="QHU09223.1"/>
    </source>
</evidence>
<accession>A0A6C0JV26</accession>
<reference evidence="1" key="1">
    <citation type="journal article" date="2020" name="Nature">
        <title>Giant virus diversity and host interactions through global metagenomics.</title>
        <authorList>
            <person name="Schulz F."/>
            <person name="Roux S."/>
            <person name="Paez-Espino D."/>
            <person name="Jungbluth S."/>
            <person name="Walsh D.A."/>
            <person name="Denef V.J."/>
            <person name="McMahon K.D."/>
            <person name="Konstantinidis K.T."/>
            <person name="Eloe-Fadrosh E.A."/>
            <person name="Kyrpides N.C."/>
            <person name="Woyke T."/>
        </authorList>
    </citation>
    <scope>NUCLEOTIDE SEQUENCE</scope>
    <source>
        <strain evidence="1">GVMAG-S-1074260-58</strain>
    </source>
</reference>
<dbReference type="EMBL" id="MN740706">
    <property type="protein sequence ID" value="QHU09223.1"/>
    <property type="molecule type" value="Genomic_DNA"/>
</dbReference>
<name>A0A6C0JV26_9ZZZZ</name>
<protein>
    <submittedName>
        <fullName evidence="1">Uncharacterized protein</fullName>
    </submittedName>
</protein>
<dbReference type="AlphaFoldDB" id="A0A6C0JV26"/>
<sequence length="292" mass="33942">MKSTTKKQFKHGHNKTKKVYAREQIIPYNIHKATILSYDPQASCMILKQIFGNEMGDIESPPDNALAKRNIKWMRFKYGSRAELHFVEPYNLKHSKLLKTMVEEEEEQYPLDTQLFENHIGIYVPDLTNIILNTLTIHVSYIVTMRDDGMYQLYIDIPHALDYLEVDSLTLDVDKVKKRFPSFNISHFDENSRYVSNLEKSNKLYKGKYYRDPNHNGSLRIVTVHEGMVTIKGRDTPKGKIWKVHGVMDKKGNAKIDFTPKGGPIIEAYITSTQVKFEDGNVWKRDIKIKSL</sequence>
<proteinExistence type="predicted"/>
<organism evidence="1">
    <name type="scientific">viral metagenome</name>
    <dbReference type="NCBI Taxonomy" id="1070528"/>
    <lineage>
        <taxon>unclassified sequences</taxon>
        <taxon>metagenomes</taxon>
        <taxon>organismal metagenomes</taxon>
    </lineage>
</organism>